<comment type="subcellular location">
    <subcellularLocation>
        <location evidence="1">Cell membrane</location>
        <topology evidence="1">Multi-pass membrane protein</topology>
    </subcellularLocation>
</comment>
<evidence type="ECO:0000259" key="10">
    <source>
        <dbReference type="PROSITE" id="PS50893"/>
    </source>
</evidence>
<evidence type="ECO:0000256" key="7">
    <source>
        <dbReference type="ARBA" id="ARBA00022989"/>
    </source>
</evidence>
<keyword evidence="3" id="KW-1003">Cell membrane</keyword>
<dbReference type="KEGG" id="ccb:Clocel_3906"/>
<dbReference type="SUPFAM" id="SSF52540">
    <property type="entry name" value="P-loop containing nucleoside triphosphate hydrolases"/>
    <property type="match status" value="1"/>
</dbReference>
<dbReference type="GO" id="GO:0015421">
    <property type="term" value="F:ABC-type oligopeptide transporter activity"/>
    <property type="evidence" value="ECO:0007669"/>
    <property type="project" value="TreeGrafter"/>
</dbReference>
<evidence type="ECO:0000313" key="12">
    <source>
        <dbReference type="EMBL" id="ADL53572.1"/>
    </source>
</evidence>
<dbReference type="PROSITE" id="PS50893">
    <property type="entry name" value="ABC_TRANSPORTER_2"/>
    <property type="match status" value="1"/>
</dbReference>
<reference evidence="12 13" key="1">
    <citation type="submission" date="2010-08" db="EMBL/GenBank/DDBJ databases">
        <title>Complete sequence of Clostridium cellulovorans 743B.</title>
        <authorList>
            <consortium name="US DOE Joint Genome Institute"/>
            <person name="Lucas S."/>
            <person name="Copeland A."/>
            <person name="Lapidus A."/>
            <person name="Cheng J.-F."/>
            <person name="Bruce D."/>
            <person name="Goodwin L."/>
            <person name="Pitluck S."/>
            <person name="Chertkov O."/>
            <person name="Detter J.C."/>
            <person name="Han C."/>
            <person name="Tapia R."/>
            <person name="Land M."/>
            <person name="Hauser L."/>
            <person name="Chang Y.-J."/>
            <person name="Jeffries C."/>
            <person name="Kyrpides N."/>
            <person name="Ivanova N."/>
            <person name="Mikhailova N."/>
            <person name="Hemme C.L."/>
            <person name="Woyke T."/>
        </authorList>
    </citation>
    <scope>NUCLEOTIDE SEQUENCE [LARGE SCALE GENOMIC DNA]</scope>
    <source>
        <strain evidence="13">ATCC 35296 / DSM 3052 / OCM 3 / 743B</strain>
    </source>
</reference>
<dbReference type="InterPro" id="IPR003593">
    <property type="entry name" value="AAA+_ATPase"/>
</dbReference>
<dbReference type="Gene3D" id="3.40.50.300">
    <property type="entry name" value="P-loop containing nucleotide triphosphate hydrolases"/>
    <property type="match status" value="1"/>
</dbReference>
<protein>
    <submittedName>
        <fullName evidence="12">ABC transporter transmembrane region</fullName>
    </submittedName>
</protein>
<feature type="transmembrane region" description="Helical" evidence="9">
    <location>
        <begin position="16"/>
        <end position="34"/>
    </location>
</feature>
<evidence type="ECO:0000256" key="1">
    <source>
        <dbReference type="ARBA" id="ARBA00004651"/>
    </source>
</evidence>
<feature type="domain" description="ABC transporter" evidence="10">
    <location>
        <begin position="335"/>
        <end position="568"/>
    </location>
</feature>
<dbReference type="GO" id="GO:0005524">
    <property type="term" value="F:ATP binding"/>
    <property type="evidence" value="ECO:0007669"/>
    <property type="project" value="UniProtKB-KW"/>
</dbReference>
<accession>D9SL00</accession>
<keyword evidence="4 9" id="KW-0812">Transmembrane</keyword>
<dbReference type="RefSeq" id="WP_010073913.1">
    <property type="nucleotide sequence ID" value="NC_014393.1"/>
</dbReference>
<dbReference type="Gene3D" id="1.20.1560.10">
    <property type="entry name" value="ABC transporter type 1, transmembrane domain"/>
    <property type="match status" value="1"/>
</dbReference>
<evidence type="ECO:0000256" key="8">
    <source>
        <dbReference type="ARBA" id="ARBA00023136"/>
    </source>
</evidence>
<feature type="transmembrane region" description="Helical" evidence="9">
    <location>
        <begin position="129"/>
        <end position="154"/>
    </location>
</feature>
<evidence type="ECO:0000256" key="9">
    <source>
        <dbReference type="SAM" id="Phobius"/>
    </source>
</evidence>
<dbReference type="Proteomes" id="UP000002730">
    <property type="component" value="Chromosome"/>
</dbReference>
<dbReference type="OrthoDB" id="9762778at2"/>
<name>D9SL00_CLOC7</name>
<evidence type="ECO:0000256" key="3">
    <source>
        <dbReference type="ARBA" id="ARBA00022475"/>
    </source>
</evidence>
<keyword evidence="2" id="KW-0813">Transport</keyword>
<dbReference type="SUPFAM" id="SSF90123">
    <property type="entry name" value="ABC transporter transmembrane region"/>
    <property type="match status" value="1"/>
</dbReference>
<evidence type="ECO:0000256" key="2">
    <source>
        <dbReference type="ARBA" id="ARBA00022448"/>
    </source>
</evidence>
<dbReference type="FunFam" id="3.40.50.300:FF:000221">
    <property type="entry name" value="Multidrug ABC transporter ATP-binding protein"/>
    <property type="match status" value="1"/>
</dbReference>
<dbReference type="InterPro" id="IPR027417">
    <property type="entry name" value="P-loop_NTPase"/>
</dbReference>
<evidence type="ECO:0000313" key="13">
    <source>
        <dbReference type="Proteomes" id="UP000002730"/>
    </source>
</evidence>
<dbReference type="Pfam" id="PF00005">
    <property type="entry name" value="ABC_tran"/>
    <property type="match status" value="1"/>
</dbReference>
<proteinExistence type="predicted"/>
<dbReference type="GO" id="GO:0005886">
    <property type="term" value="C:plasma membrane"/>
    <property type="evidence" value="ECO:0007669"/>
    <property type="project" value="UniProtKB-SubCell"/>
</dbReference>
<dbReference type="Pfam" id="PF00664">
    <property type="entry name" value="ABC_membrane"/>
    <property type="match status" value="1"/>
</dbReference>
<keyword evidence="13" id="KW-1185">Reference proteome</keyword>
<dbReference type="InterPro" id="IPR011527">
    <property type="entry name" value="ABC1_TM_dom"/>
</dbReference>
<dbReference type="InterPro" id="IPR003439">
    <property type="entry name" value="ABC_transporter-like_ATP-bd"/>
</dbReference>
<evidence type="ECO:0000256" key="4">
    <source>
        <dbReference type="ARBA" id="ARBA00022692"/>
    </source>
</evidence>
<dbReference type="InterPro" id="IPR039421">
    <property type="entry name" value="Type_1_exporter"/>
</dbReference>
<sequence length="580" mass="66114">MESFRWIWSYVNKYKFKFCFALIMVLVAAAMTMVNPYFSGKIVDEVIGEGKTNMLVPIIGIMIGVMLIKSIIRYTFQMLFEYVSQDAIYKLRDDLYIKLQSLDFEYFKQHRTGDIMARMTGDMDALRHFVAWVIYNIFENAMIFIFAVVMMGIINIKLTVALIIVTPVIGIIAYNMTSKVRPMFYHIRESFSRLNSFVEENISGNRVVKAFAKEGYEIEKFDKHNQDYMDKNIESAKLWEKYLPVLDFFAGSLSIIMMLVGGIMVINKSMTIGELVVFNGYLWALNNPMRMVGPLINDYQRFVASSYKIREMLSEEPNIKSEDEKDEIQEIKGQVDFKDVCFEYEDGPVLKNINFTAKPGQTVAILGPTGAGKSTLVNLICRFYDATSGNILIDKKDIKKWNLKSLRDNIAMSMQDVFLFSDTIEGNIAFGDPYVSFETIEKVSAMAGAHGFISQMPEGYDTIVGERGVGLSGGQKQRISLARALLKNPSILILDDTTSAVDMETEYEIQKQLDKVNKEKTTFIIAHRISSVKNADIILVLDNGKIVERGNHDELLRQKGYYHSVYVNQFGDFDKVKEVG</sequence>
<dbReference type="GO" id="GO:0016887">
    <property type="term" value="F:ATP hydrolysis activity"/>
    <property type="evidence" value="ECO:0007669"/>
    <property type="project" value="InterPro"/>
</dbReference>
<dbReference type="InterPro" id="IPR036640">
    <property type="entry name" value="ABC1_TM_sf"/>
</dbReference>
<gene>
    <name evidence="12" type="ordered locus">Clocel_3906</name>
</gene>
<feature type="domain" description="ABC transmembrane type-1" evidence="11">
    <location>
        <begin position="20"/>
        <end position="301"/>
    </location>
</feature>
<dbReference type="PANTHER" id="PTHR43394">
    <property type="entry name" value="ATP-DEPENDENT PERMEASE MDL1, MITOCHONDRIAL"/>
    <property type="match status" value="1"/>
</dbReference>
<dbReference type="PANTHER" id="PTHR43394:SF1">
    <property type="entry name" value="ATP-BINDING CASSETTE SUB-FAMILY B MEMBER 10, MITOCHONDRIAL"/>
    <property type="match status" value="1"/>
</dbReference>
<evidence type="ECO:0000256" key="5">
    <source>
        <dbReference type="ARBA" id="ARBA00022741"/>
    </source>
</evidence>
<feature type="transmembrane region" description="Helical" evidence="9">
    <location>
        <begin position="245"/>
        <end position="266"/>
    </location>
</feature>
<keyword evidence="8 9" id="KW-0472">Membrane</keyword>
<dbReference type="eggNOG" id="COG1132">
    <property type="taxonomic scope" value="Bacteria"/>
</dbReference>
<keyword evidence="5" id="KW-0547">Nucleotide-binding</keyword>
<dbReference type="STRING" id="573061.Clocel_3906"/>
<evidence type="ECO:0000256" key="6">
    <source>
        <dbReference type="ARBA" id="ARBA00022840"/>
    </source>
</evidence>
<dbReference type="AlphaFoldDB" id="D9SL00"/>
<feature type="transmembrane region" description="Helical" evidence="9">
    <location>
        <begin position="160"/>
        <end position="177"/>
    </location>
</feature>
<dbReference type="SMART" id="SM00382">
    <property type="entry name" value="AAA"/>
    <property type="match status" value="1"/>
</dbReference>
<keyword evidence="6" id="KW-0067">ATP-binding</keyword>
<dbReference type="HOGENOM" id="CLU_000604_84_3_9"/>
<dbReference type="PROSITE" id="PS50929">
    <property type="entry name" value="ABC_TM1F"/>
    <property type="match status" value="1"/>
</dbReference>
<evidence type="ECO:0000259" key="11">
    <source>
        <dbReference type="PROSITE" id="PS50929"/>
    </source>
</evidence>
<feature type="transmembrane region" description="Helical" evidence="9">
    <location>
        <begin position="54"/>
        <end position="72"/>
    </location>
</feature>
<dbReference type="EMBL" id="CP002160">
    <property type="protein sequence ID" value="ADL53572.1"/>
    <property type="molecule type" value="Genomic_DNA"/>
</dbReference>
<dbReference type="InterPro" id="IPR017871">
    <property type="entry name" value="ABC_transporter-like_CS"/>
</dbReference>
<dbReference type="PROSITE" id="PS00211">
    <property type="entry name" value="ABC_TRANSPORTER_1"/>
    <property type="match status" value="1"/>
</dbReference>
<dbReference type="CDD" id="cd18542">
    <property type="entry name" value="ABC_6TM_YknU_like"/>
    <property type="match status" value="1"/>
</dbReference>
<organism evidence="12 13">
    <name type="scientific">Clostridium cellulovorans (strain ATCC 35296 / DSM 3052 / OCM 3 / 743B)</name>
    <dbReference type="NCBI Taxonomy" id="573061"/>
    <lineage>
        <taxon>Bacteria</taxon>
        <taxon>Bacillati</taxon>
        <taxon>Bacillota</taxon>
        <taxon>Clostridia</taxon>
        <taxon>Eubacteriales</taxon>
        <taxon>Clostridiaceae</taxon>
        <taxon>Clostridium</taxon>
    </lineage>
</organism>
<keyword evidence="7 9" id="KW-1133">Transmembrane helix</keyword>